<evidence type="ECO:0000313" key="1">
    <source>
        <dbReference type="EMBL" id="MPL85677.1"/>
    </source>
</evidence>
<dbReference type="EMBL" id="VSSQ01000209">
    <property type="protein sequence ID" value="MPL85677.1"/>
    <property type="molecule type" value="Genomic_DNA"/>
</dbReference>
<proteinExistence type="predicted"/>
<dbReference type="AlphaFoldDB" id="A0A644V3A2"/>
<sequence>MKKLIIAFAISICAMMTSCAIWLPQLPSDGAVVIGEPQRKTKLVQISVQPKWENPGKGNKRINGFYVEFRNLSDTPVFIVWEKSIIEYSHRSFTPFVQGQRYELHPKPMEALLIPPRGVVRKYIYSPQQLYQEVGKSGKWKLKPIEADEVFITFYVKSEKLTDYFSVVVR</sequence>
<organism evidence="1">
    <name type="scientific">bioreactor metagenome</name>
    <dbReference type="NCBI Taxonomy" id="1076179"/>
    <lineage>
        <taxon>unclassified sequences</taxon>
        <taxon>metagenomes</taxon>
        <taxon>ecological metagenomes</taxon>
    </lineage>
</organism>
<accession>A0A644V3A2</accession>
<name>A0A644V3A2_9ZZZZ</name>
<protein>
    <submittedName>
        <fullName evidence="1">Uncharacterized protein</fullName>
    </submittedName>
</protein>
<gene>
    <name evidence="1" type="ORF">SDC9_31650</name>
</gene>
<comment type="caution">
    <text evidence="1">The sequence shown here is derived from an EMBL/GenBank/DDBJ whole genome shotgun (WGS) entry which is preliminary data.</text>
</comment>
<dbReference type="PROSITE" id="PS51257">
    <property type="entry name" value="PROKAR_LIPOPROTEIN"/>
    <property type="match status" value="1"/>
</dbReference>
<reference evidence="1" key="1">
    <citation type="submission" date="2019-08" db="EMBL/GenBank/DDBJ databases">
        <authorList>
            <person name="Kucharzyk K."/>
            <person name="Murdoch R.W."/>
            <person name="Higgins S."/>
            <person name="Loffler F."/>
        </authorList>
    </citation>
    <scope>NUCLEOTIDE SEQUENCE</scope>
</reference>